<evidence type="ECO:0000256" key="8">
    <source>
        <dbReference type="ARBA" id="ARBA00023242"/>
    </source>
</evidence>
<gene>
    <name evidence="11" type="ORF">APZ42_032032</name>
</gene>
<keyword evidence="2" id="KW-0479">Metal-binding</keyword>
<dbReference type="InterPro" id="IPR003656">
    <property type="entry name" value="Znf_BED"/>
</dbReference>
<keyword evidence="3 9" id="KW-0863">Zinc-finger</keyword>
<feature type="domain" description="BED-type" evidence="10">
    <location>
        <begin position="112"/>
        <end position="159"/>
    </location>
</feature>
<keyword evidence="6" id="KW-0238">DNA-binding</keyword>
<dbReference type="GO" id="GO:0003677">
    <property type="term" value="F:DNA binding"/>
    <property type="evidence" value="ECO:0007669"/>
    <property type="project" value="UniProtKB-KW"/>
</dbReference>
<dbReference type="InterPro" id="IPR012337">
    <property type="entry name" value="RNaseH-like_sf"/>
</dbReference>
<evidence type="ECO:0000256" key="4">
    <source>
        <dbReference type="ARBA" id="ARBA00022833"/>
    </source>
</evidence>
<dbReference type="Pfam" id="PF02892">
    <property type="entry name" value="zf-BED"/>
    <property type="match status" value="1"/>
</dbReference>
<protein>
    <recommendedName>
        <fullName evidence="10">BED-type domain-containing protein</fullName>
    </recommendedName>
</protein>
<keyword evidence="7" id="KW-0804">Transcription</keyword>
<evidence type="ECO:0000259" key="10">
    <source>
        <dbReference type="PROSITE" id="PS50808"/>
    </source>
</evidence>
<evidence type="ECO:0000256" key="7">
    <source>
        <dbReference type="ARBA" id="ARBA00023163"/>
    </source>
</evidence>
<reference evidence="11 12" key="1">
    <citation type="submission" date="2016-03" db="EMBL/GenBank/DDBJ databases">
        <title>EvidentialGene: Evidence-directed Construction of Genes on Genomes.</title>
        <authorList>
            <person name="Gilbert D.G."/>
            <person name="Choi J.-H."/>
            <person name="Mockaitis K."/>
            <person name="Colbourne J."/>
            <person name="Pfrender M."/>
        </authorList>
    </citation>
    <scope>NUCLEOTIDE SEQUENCE [LARGE SCALE GENOMIC DNA]</scope>
    <source>
        <strain evidence="11 12">Xinb3</strain>
        <tissue evidence="11">Complete organism</tissue>
    </source>
</reference>
<evidence type="ECO:0000256" key="9">
    <source>
        <dbReference type="PROSITE-ProRule" id="PRU00027"/>
    </source>
</evidence>
<keyword evidence="8" id="KW-0539">Nucleus</keyword>
<dbReference type="AlphaFoldDB" id="A0A164MBW1"/>
<organism evidence="11 12">
    <name type="scientific">Daphnia magna</name>
    <dbReference type="NCBI Taxonomy" id="35525"/>
    <lineage>
        <taxon>Eukaryota</taxon>
        <taxon>Metazoa</taxon>
        <taxon>Ecdysozoa</taxon>
        <taxon>Arthropoda</taxon>
        <taxon>Crustacea</taxon>
        <taxon>Branchiopoda</taxon>
        <taxon>Diplostraca</taxon>
        <taxon>Cladocera</taxon>
        <taxon>Anomopoda</taxon>
        <taxon>Daphniidae</taxon>
        <taxon>Daphnia</taxon>
    </lineage>
</organism>
<evidence type="ECO:0000256" key="3">
    <source>
        <dbReference type="ARBA" id="ARBA00022771"/>
    </source>
</evidence>
<dbReference type="STRING" id="35525.A0A164MBW1"/>
<dbReference type="PROSITE" id="PS50808">
    <property type="entry name" value="ZF_BED"/>
    <property type="match status" value="1"/>
</dbReference>
<evidence type="ECO:0000256" key="6">
    <source>
        <dbReference type="ARBA" id="ARBA00023125"/>
    </source>
</evidence>
<dbReference type="GO" id="GO:0009791">
    <property type="term" value="P:post-embryonic development"/>
    <property type="evidence" value="ECO:0007669"/>
    <property type="project" value="UniProtKB-ARBA"/>
</dbReference>
<dbReference type="SUPFAM" id="SSF57667">
    <property type="entry name" value="beta-beta-alpha zinc fingers"/>
    <property type="match status" value="1"/>
</dbReference>
<comment type="caution">
    <text evidence="11">The sequence shown here is derived from an EMBL/GenBank/DDBJ whole genome shotgun (WGS) entry which is preliminary data.</text>
</comment>
<dbReference type="Proteomes" id="UP000076858">
    <property type="component" value="Unassembled WGS sequence"/>
</dbReference>
<dbReference type="GO" id="GO:0046983">
    <property type="term" value="F:protein dimerization activity"/>
    <property type="evidence" value="ECO:0007669"/>
    <property type="project" value="InterPro"/>
</dbReference>
<evidence type="ECO:0000256" key="1">
    <source>
        <dbReference type="ARBA" id="ARBA00004123"/>
    </source>
</evidence>
<proteinExistence type="predicted"/>
<accession>A0A164MBW1</accession>
<keyword evidence="12" id="KW-1185">Reference proteome</keyword>
<dbReference type="GO" id="GO:0005634">
    <property type="term" value="C:nucleus"/>
    <property type="evidence" value="ECO:0007669"/>
    <property type="project" value="UniProtKB-SubCell"/>
</dbReference>
<dbReference type="GO" id="GO:0008270">
    <property type="term" value="F:zinc ion binding"/>
    <property type="evidence" value="ECO:0007669"/>
    <property type="project" value="UniProtKB-KW"/>
</dbReference>
<keyword evidence="5" id="KW-0805">Transcription regulation</keyword>
<keyword evidence="4" id="KW-0862">Zinc</keyword>
<dbReference type="InterPro" id="IPR036236">
    <property type="entry name" value="Znf_C2H2_sf"/>
</dbReference>
<dbReference type="PANTHER" id="PTHR46481:SF10">
    <property type="entry name" value="ZINC FINGER BED DOMAIN-CONTAINING PROTEIN 39"/>
    <property type="match status" value="1"/>
</dbReference>
<evidence type="ECO:0000313" key="12">
    <source>
        <dbReference type="Proteomes" id="UP000076858"/>
    </source>
</evidence>
<dbReference type="EMBL" id="LRGB01003030">
    <property type="protein sequence ID" value="KZS04911.1"/>
    <property type="molecule type" value="Genomic_DNA"/>
</dbReference>
<evidence type="ECO:0000313" key="11">
    <source>
        <dbReference type="EMBL" id="KZS04911.1"/>
    </source>
</evidence>
<dbReference type="SUPFAM" id="SSF53098">
    <property type="entry name" value="Ribonuclease H-like"/>
    <property type="match status" value="1"/>
</dbReference>
<dbReference type="Pfam" id="PF05699">
    <property type="entry name" value="Dimer_Tnp_hAT"/>
    <property type="match status" value="1"/>
</dbReference>
<sequence>MHLESGLSKPIVKLTFGQKKIFLVTFRNYFPKDQLAAGADGQSGLTGVSLSDWSHSFRLGRAIVRGPWYCLRRVRLEQCREFYWALSGSTEVVAARVLLFAVEDNIEGSSSAYVSPIWKYFEKYRKDETKAKCKMCDSFRNRSGSSTNNLIKHLKTVHKINSGCRKVTKKVNESANKTILAKKKVDTELDRLYVITELSQCLVPKLANEIQEKLITFLEQRDVADVVLTTDAWTSKSCDNYEALTAHFICKNFVFRSATLGIAKLDNKLADGHVKLIEKLVNNHKRLIERVTTLTSDNAEVMKSAKATALLNTNCLFTRIIRDNETRWSSVYFMLERFLERHKEIYNVLSDLKSDLAFPSLSDLKDLAMLRDYLKPFQEVTTVMSSEKNITASSVIYLVTELMRHATDFSVLHEDKYKLTAAVAASMRASMLERGFPSYASNKILLLATTLDARYKTAGLPYDEAVPAAKGELFRKASLLNDSNDGIDEAVVELSSSERPKSIFDRLDENRAIANQSSLICAGSRREVESYLTDPTIGRHEDPLQWWKARQDRYPRLSILARKALCIIVNSVPCERIFSKMGLIITDRRQRLSHRKAGLLGFIAQNLQILSDEI</sequence>
<dbReference type="OrthoDB" id="6380494at2759"/>
<dbReference type="SMART" id="SM00614">
    <property type="entry name" value="ZnF_BED"/>
    <property type="match status" value="1"/>
</dbReference>
<dbReference type="InterPro" id="IPR052035">
    <property type="entry name" value="ZnF_BED_domain_contain"/>
</dbReference>
<evidence type="ECO:0000256" key="2">
    <source>
        <dbReference type="ARBA" id="ARBA00022723"/>
    </source>
</evidence>
<comment type="subcellular location">
    <subcellularLocation>
        <location evidence="1">Nucleus</location>
    </subcellularLocation>
</comment>
<evidence type="ECO:0000256" key="5">
    <source>
        <dbReference type="ARBA" id="ARBA00023015"/>
    </source>
</evidence>
<dbReference type="PANTHER" id="PTHR46481">
    <property type="entry name" value="ZINC FINGER BED DOMAIN-CONTAINING PROTEIN 4"/>
    <property type="match status" value="1"/>
</dbReference>
<name>A0A164MBW1_9CRUS</name>
<dbReference type="InterPro" id="IPR008906">
    <property type="entry name" value="HATC_C_dom"/>
</dbReference>